<protein>
    <submittedName>
        <fullName evidence="1">Uncharacterized protein</fullName>
    </submittedName>
</protein>
<organism evidence="1 2">
    <name type="scientific">Chaenocephalus aceratus</name>
    <name type="common">Blackfin icefish</name>
    <name type="synonym">Chaenichthys aceratus</name>
    <dbReference type="NCBI Taxonomy" id="36190"/>
    <lineage>
        <taxon>Eukaryota</taxon>
        <taxon>Metazoa</taxon>
        <taxon>Chordata</taxon>
        <taxon>Craniata</taxon>
        <taxon>Vertebrata</taxon>
        <taxon>Euteleostomi</taxon>
        <taxon>Actinopterygii</taxon>
        <taxon>Neopterygii</taxon>
        <taxon>Teleostei</taxon>
        <taxon>Neoteleostei</taxon>
        <taxon>Acanthomorphata</taxon>
        <taxon>Eupercaria</taxon>
        <taxon>Perciformes</taxon>
        <taxon>Notothenioidei</taxon>
        <taxon>Channichthyidae</taxon>
        <taxon>Chaenocephalus</taxon>
    </lineage>
</organism>
<reference evidence="1" key="1">
    <citation type="submission" date="2022-05" db="EMBL/GenBank/DDBJ databases">
        <title>Chromosome-level genome of Chaenocephalus aceratus.</title>
        <authorList>
            <person name="Park H."/>
        </authorList>
    </citation>
    <scope>NUCLEOTIDE SEQUENCE</scope>
    <source>
        <strain evidence="1">KU_202001</strain>
    </source>
</reference>
<proteinExistence type="predicted"/>
<dbReference type="Proteomes" id="UP001057452">
    <property type="component" value="Chromosome 11"/>
</dbReference>
<evidence type="ECO:0000313" key="1">
    <source>
        <dbReference type="EMBL" id="KAI4818070.1"/>
    </source>
</evidence>
<comment type="caution">
    <text evidence="1">The sequence shown here is derived from an EMBL/GenBank/DDBJ whole genome shotgun (WGS) entry which is preliminary data.</text>
</comment>
<dbReference type="EMBL" id="CM043795">
    <property type="protein sequence ID" value="KAI4818070.1"/>
    <property type="molecule type" value="Genomic_DNA"/>
</dbReference>
<evidence type="ECO:0000313" key="2">
    <source>
        <dbReference type="Proteomes" id="UP001057452"/>
    </source>
</evidence>
<name>A0ACB9WVW9_CHAAC</name>
<sequence>MAKIVIGIITVVALFMLAESLDCNKCSYSLLGYCLSSSTETCTTNTSVCFTGRATFTALSSVGFNTQGCQEPAGCNTTDNGTLAGVNYSIKVDCCSTDGCNPIKTNGAPSTKMTFTAVIGVAAMASMLGSILQCLFDKVRLNGLRRSPVTPCNLNILGSCLIEKTVNCTKAQDGCFVAVAKFSADLLDIHERGCIERSKCSNSSSGSILNVRYTITETCCSNNLCNAGGRPPPLPLTAALAAALVAVWSQWGL</sequence>
<gene>
    <name evidence="1" type="ORF">KUCAC02_011435</name>
</gene>
<accession>A0ACB9WVW9</accession>
<keyword evidence="2" id="KW-1185">Reference proteome</keyword>